<feature type="non-terminal residue" evidence="2">
    <location>
        <position position="59"/>
    </location>
</feature>
<gene>
    <name evidence="2" type="ORF">AVDCRST_MAG41-1764</name>
</gene>
<feature type="non-terminal residue" evidence="2">
    <location>
        <position position="1"/>
    </location>
</feature>
<feature type="region of interest" description="Disordered" evidence="1">
    <location>
        <begin position="1"/>
        <end position="59"/>
    </location>
</feature>
<dbReference type="AlphaFoldDB" id="A0A6J4IDU1"/>
<proteinExistence type="predicted"/>
<organism evidence="2">
    <name type="scientific">uncultured Mycobacteriales bacterium</name>
    <dbReference type="NCBI Taxonomy" id="581187"/>
    <lineage>
        <taxon>Bacteria</taxon>
        <taxon>Bacillati</taxon>
        <taxon>Actinomycetota</taxon>
        <taxon>Actinomycetes</taxon>
        <taxon>Mycobacteriales</taxon>
        <taxon>environmental samples</taxon>
    </lineage>
</organism>
<evidence type="ECO:0000256" key="1">
    <source>
        <dbReference type="SAM" id="MobiDB-lite"/>
    </source>
</evidence>
<sequence length="59" mass="6073">ATRPARGGRCRRSAWLSAGAGAPVRTPPPTGRSRWRPTRPAGWPGRSPGGSPGSSRGPV</sequence>
<name>A0A6J4IDU1_9ACTN</name>
<feature type="compositionally biased region" description="Basic residues" evidence="1">
    <location>
        <begin position="1"/>
        <end position="12"/>
    </location>
</feature>
<evidence type="ECO:0000313" key="2">
    <source>
        <dbReference type="EMBL" id="CAA9247365.1"/>
    </source>
</evidence>
<dbReference type="EMBL" id="CADCTP010000163">
    <property type="protein sequence ID" value="CAA9247365.1"/>
    <property type="molecule type" value="Genomic_DNA"/>
</dbReference>
<protein>
    <submittedName>
        <fullName evidence="2">Uncharacterized protein</fullName>
    </submittedName>
</protein>
<reference evidence="2" key="1">
    <citation type="submission" date="2020-02" db="EMBL/GenBank/DDBJ databases">
        <authorList>
            <person name="Meier V. D."/>
        </authorList>
    </citation>
    <scope>NUCLEOTIDE SEQUENCE</scope>
    <source>
        <strain evidence="2">AVDCRST_MAG41</strain>
    </source>
</reference>
<accession>A0A6J4IDU1</accession>